<evidence type="ECO:0000256" key="1">
    <source>
        <dbReference type="ARBA" id="ARBA00022737"/>
    </source>
</evidence>
<feature type="compositionally biased region" description="Gly residues" evidence="2">
    <location>
        <begin position="197"/>
        <end position="218"/>
    </location>
</feature>
<feature type="region of interest" description="Disordered" evidence="2">
    <location>
        <begin position="444"/>
        <end position="500"/>
    </location>
</feature>
<dbReference type="SUPFAM" id="SSF49384">
    <property type="entry name" value="Carbohydrate-binding domain"/>
    <property type="match status" value="1"/>
</dbReference>
<gene>
    <name evidence="6" type="ORF">B9O19_00388</name>
</gene>
<dbReference type="GO" id="GO:0030246">
    <property type="term" value="F:carbohydrate binding"/>
    <property type="evidence" value="ECO:0007669"/>
    <property type="project" value="InterPro"/>
</dbReference>
<dbReference type="Gene3D" id="2.60.40.680">
    <property type="match status" value="1"/>
</dbReference>
<evidence type="ECO:0000259" key="4">
    <source>
        <dbReference type="PROSITE" id="PS51272"/>
    </source>
</evidence>
<dbReference type="PROSITE" id="PS51272">
    <property type="entry name" value="SLH"/>
    <property type="match status" value="3"/>
</dbReference>
<protein>
    <submittedName>
        <fullName evidence="6">S-layer domain-containing protein</fullName>
    </submittedName>
</protein>
<sequence>MKDKFRIWRNNRKLFRLILFFYGGIMKKFKSCCLSCILVAVLITVSVTAYGVELPPPYETEGQAVFSVSNPVTVLTVGDAAYVKTDVSGQPENLYGFELVFSYDENFLTYKSYSLKEKDKVVTAEKVSDGILKIAVSSSDNSNIKSSVLTTLNFVAKKSGNTQVTLLEAVLIDSGMGYTKYNDLNKNVSLSIKAKNSGGGSSGGGGGSGGSITVGGGTNSTTGVSPTMEPSNNIPTVIPEETNKPTDIFNDINDESWSKNAVIELYNLGIVNGYEDGSFKPENSVTRAEFLKFIITALEAGVSENNISLPFSDTYNSEWYAPYVSAALNLKMVNGYDDETFRPDSYISREEAAAIVCRGIDAMGISLDSYRLKITFEDENIISDYAVDYVYRLYSSGVINGDENQCFRPKDDMSRAETAQLIWNLINTLNPVESEEQMKVLGKDKAYPVSENDLDSKQNDSDTVESEPSATPTEVPDLIPTPTSIPTEEPLPSETPGSSFDTDIDYECENLAELYSYNNVYAYLIPDDGSRDAFYDDFTTFQRAGDGEAEVIYSIPYSDEAEIISYFFAGEELTDFKFEISSDGNTWSKPEVNCDYLESPGKWTKASYRLSELNQTKYIKAIFPETQNWWTPLIAKVSAVIGEAKPVKINIEGKNELIIPRYDFSEYQYIGFISDQIGEKFDGSVKFSIAESEIGNLEISEDGVIKIYSDFKDGSKFKIKAENTDYNLSTEIEVVLKAAVLGDVDGDGTVNENDVKIILTYFDKSELEDKDWKSVRDGDINKDGVIDIVDIAYVAKRAAINEMGNVE</sequence>
<dbReference type="GO" id="GO:0004553">
    <property type="term" value="F:hydrolase activity, hydrolyzing O-glycosyl compounds"/>
    <property type="evidence" value="ECO:0007669"/>
    <property type="project" value="InterPro"/>
</dbReference>
<dbReference type="Pfam" id="PF00404">
    <property type="entry name" value="Dockerin_1"/>
    <property type="match status" value="1"/>
</dbReference>
<dbReference type="InterPro" id="IPR002105">
    <property type="entry name" value="Dockerin_1_rpt"/>
</dbReference>
<dbReference type="SUPFAM" id="SSF63446">
    <property type="entry name" value="Type I dockerin domain"/>
    <property type="match status" value="1"/>
</dbReference>
<feature type="domain" description="SLH" evidence="4">
    <location>
        <begin position="310"/>
        <end position="370"/>
    </location>
</feature>
<dbReference type="InterPro" id="IPR036439">
    <property type="entry name" value="Dockerin_dom_sf"/>
</dbReference>
<feature type="domain" description="Dockerin" evidence="5">
    <location>
        <begin position="737"/>
        <end position="805"/>
    </location>
</feature>
<dbReference type="GO" id="GO:0000272">
    <property type="term" value="P:polysaccharide catabolic process"/>
    <property type="evidence" value="ECO:0007669"/>
    <property type="project" value="InterPro"/>
</dbReference>
<evidence type="ECO:0000313" key="6">
    <source>
        <dbReference type="EMBL" id="AUO18572.1"/>
    </source>
</evidence>
<dbReference type="InterPro" id="IPR016134">
    <property type="entry name" value="Dockerin_dom"/>
</dbReference>
<evidence type="ECO:0000259" key="3">
    <source>
        <dbReference type="PROSITE" id="PS50222"/>
    </source>
</evidence>
<evidence type="ECO:0000313" key="7">
    <source>
        <dbReference type="Proteomes" id="UP000235589"/>
    </source>
</evidence>
<keyword evidence="1" id="KW-0677">Repeat</keyword>
<dbReference type="CDD" id="cd14254">
    <property type="entry name" value="Dockerin_II"/>
    <property type="match status" value="1"/>
</dbReference>
<dbReference type="PANTHER" id="PTHR43308">
    <property type="entry name" value="OUTER MEMBRANE PROTEIN ALPHA-RELATED"/>
    <property type="match status" value="1"/>
</dbReference>
<dbReference type="InterPro" id="IPR001119">
    <property type="entry name" value="SLH_dom"/>
</dbReference>
<feature type="compositionally biased region" description="Low complexity" evidence="2">
    <location>
        <begin position="478"/>
        <end position="496"/>
    </location>
</feature>
<evidence type="ECO:0000259" key="5">
    <source>
        <dbReference type="PROSITE" id="PS51766"/>
    </source>
</evidence>
<dbReference type="AlphaFoldDB" id="A0A2K9NZW4"/>
<dbReference type="EMBL" id="CP020991">
    <property type="protein sequence ID" value="AUO18572.1"/>
    <property type="molecule type" value="Genomic_DNA"/>
</dbReference>
<dbReference type="Proteomes" id="UP000235589">
    <property type="component" value="Chromosome"/>
</dbReference>
<accession>A0A2K9NZW4</accession>
<dbReference type="Pfam" id="PF00395">
    <property type="entry name" value="SLH"/>
    <property type="match status" value="3"/>
</dbReference>
<dbReference type="InterPro" id="IPR018247">
    <property type="entry name" value="EF_Hand_1_Ca_BS"/>
</dbReference>
<feature type="region of interest" description="Disordered" evidence="2">
    <location>
        <begin position="196"/>
        <end position="250"/>
    </location>
</feature>
<dbReference type="Gene3D" id="1.10.1330.10">
    <property type="entry name" value="Dockerin domain"/>
    <property type="match status" value="1"/>
</dbReference>
<proteinExistence type="predicted"/>
<dbReference type="InterPro" id="IPR008965">
    <property type="entry name" value="CBM2/CBM3_carb-bd_dom_sf"/>
</dbReference>
<dbReference type="InterPro" id="IPR051465">
    <property type="entry name" value="Cell_Envelope_Struct_Comp"/>
</dbReference>
<keyword evidence="7" id="KW-1185">Reference proteome</keyword>
<dbReference type="GO" id="GO:0005509">
    <property type="term" value="F:calcium ion binding"/>
    <property type="evidence" value="ECO:0007669"/>
    <property type="project" value="InterPro"/>
</dbReference>
<evidence type="ECO:0000256" key="2">
    <source>
        <dbReference type="SAM" id="MobiDB-lite"/>
    </source>
</evidence>
<reference evidence="6 7" key="1">
    <citation type="submission" date="2017-04" db="EMBL/GenBank/DDBJ databases">
        <title>Monoglobus pectinilyticus 14 draft genome.</title>
        <authorList>
            <person name="Kim C."/>
            <person name="Rosendale D.I."/>
            <person name="Kelly W.J."/>
            <person name="Tannock G.W."/>
            <person name="Patchett M.L."/>
            <person name="Jordens J.Z."/>
        </authorList>
    </citation>
    <scope>NUCLEOTIDE SEQUENCE [LARGE SCALE GENOMIC DNA]</scope>
    <source>
        <strain evidence="6 7">14</strain>
    </source>
</reference>
<dbReference type="CDD" id="cd08547">
    <property type="entry name" value="Type_II_cohesin"/>
    <property type="match status" value="1"/>
</dbReference>
<dbReference type="PROSITE" id="PS00018">
    <property type="entry name" value="EF_HAND_1"/>
    <property type="match status" value="2"/>
</dbReference>
<feature type="domain" description="SLH" evidence="4">
    <location>
        <begin position="245"/>
        <end position="308"/>
    </location>
</feature>
<dbReference type="PROSITE" id="PS51766">
    <property type="entry name" value="DOCKERIN"/>
    <property type="match status" value="1"/>
</dbReference>
<feature type="domain" description="SLH" evidence="4">
    <location>
        <begin position="373"/>
        <end position="436"/>
    </location>
</feature>
<organism evidence="6 7">
    <name type="scientific">Monoglobus pectinilyticus</name>
    <dbReference type="NCBI Taxonomy" id="1981510"/>
    <lineage>
        <taxon>Bacteria</taxon>
        <taxon>Bacillati</taxon>
        <taxon>Bacillota</taxon>
        <taxon>Clostridia</taxon>
        <taxon>Monoglobales</taxon>
        <taxon>Monoglobaceae</taxon>
        <taxon>Monoglobus</taxon>
    </lineage>
</organism>
<dbReference type="PROSITE" id="PS50222">
    <property type="entry name" value="EF_HAND_2"/>
    <property type="match status" value="1"/>
</dbReference>
<feature type="domain" description="EF-hand" evidence="3">
    <location>
        <begin position="730"/>
        <end position="765"/>
    </location>
</feature>
<dbReference type="KEGG" id="mpec:B9O19_00388"/>
<dbReference type="InterPro" id="IPR002048">
    <property type="entry name" value="EF_hand_dom"/>
</dbReference>
<name>A0A2K9NZW4_9FIRM</name>